<organism evidence="11 12">
    <name type="scientific">Streptococcus bovimastitidis</name>
    <dbReference type="NCBI Taxonomy" id="1856638"/>
    <lineage>
        <taxon>Bacteria</taxon>
        <taxon>Bacillati</taxon>
        <taxon>Bacillota</taxon>
        <taxon>Bacilli</taxon>
        <taxon>Lactobacillales</taxon>
        <taxon>Streptococcaceae</taxon>
        <taxon>Streptococcus</taxon>
    </lineage>
</organism>
<dbReference type="RefSeq" id="WP_071794409.1">
    <property type="nucleotide sequence ID" value="NZ_LZDD01000003.1"/>
</dbReference>
<evidence type="ECO:0000256" key="9">
    <source>
        <dbReference type="RuleBase" id="RU369061"/>
    </source>
</evidence>
<dbReference type="GO" id="GO:0005524">
    <property type="term" value="F:ATP binding"/>
    <property type="evidence" value="ECO:0007669"/>
    <property type="project" value="UniProtKB-UniRule"/>
</dbReference>
<evidence type="ECO:0000256" key="6">
    <source>
        <dbReference type="ARBA" id="ARBA00022840"/>
    </source>
</evidence>
<dbReference type="FunFam" id="3.40.1190.20:FF:000001">
    <property type="entry name" value="Phosphofructokinase"/>
    <property type="match status" value="1"/>
</dbReference>
<dbReference type="GO" id="GO:2001059">
    <property type="term" value="P:D-tagatose 6-phosphate catabolic process"/>
    <property type="evidence" value="ECO:0007669"/>
    <property type="project" value="UniProtKB-UniPathway"/>
</dbReference>
<reference evidence="12" key="1">
    <citation type="submission" date="2016-06" db="EMBL/GenBank/DDBJ databases">
        <authorList>
            <person name="de Vries S.P.W."/>
            <person name="Hadjirin N.F."/>
            <person name="Lay E.M."/>
            <person name="Zadoks R.N."/>
            <person name="Peacock S.J."/>
            <person name="Parkhill J."/>
            <person name="Grant A.J."/>
            <person name="Mcdougall S."/>
            <person name="Holmes M.A."/>
        </authorList>
    </citation>
    <scope>NUCLEOTIDE SEQUENCE [LARGE SCALE GENOMIC DNA]</scope>
    <source>
        <strain evidence="12">NZ1587</strain>
    </source>
</reference>
<dbReference type="InterPro" id="IPR002173">
    <property type="entry name" value="Carboh/pur_kinase_PfkB_CS"/>
</dbReference>
<evidence type="ECO:0000313" key="11">
    <source>
        <dbReference type="EMBL" id="OJF71345.1"/>
    </source>
</evidence>
<dbReference type="Gene3D" id="3.40.1190.20">
    <property type="match status" value="1"/>
</dbReference>
<dbReference type="GO" id="GO:0005988">
    <property type="term" value="P:lactose metabolic process"/>
    <property type="evidence" value="ECO:0007669"/>
    <property type="project" value="UniProtKB-KW"/>
</dbReference>
<evidence type="ECO:0000256" key="3">
    <source>
        <dbReference type="ARBA" id="ARBA00022736"/>
    </source>
</evidence>
<evidence type="ECO:0000256" key="5">
    <source>
        <dbReference type="ARBA" id="ARBA00022777"/>
    </source>
</evidence>
<dbReference type="InterPro" id="IPR022463">
    <property type="entry name" value="1-PFruKinase"/>
</dbReference>
<dbReference type="Proteomes" id="UP000182015">
    <property type="component" value="Unassembled WGS sequence"/>
</dbReference>
<dbReference type="GO" id="GO:0008662">
    <property type="term" value="F:1-phosphofructokinase activity"/>
    <property type="evidence" value="ECO:0007669"/>
    <property type="project" value="UniProtKB-UniRule"/>
</dbReference>
<dbReference type="STRING" id="1856638.A9Q68_09110"/>
<dbReference type="PIRSF" id="PIRSF000535">
    <property type="entry name" value="1PFK/6PFK/LacC"/>
    <property type="match status" value="1"/>
</dbReference>
<dbReference type="OrthoDB" id="9801219at2"/>
<dbReference type="PANTHER" id="PTHR46566">
    <property type="entry name" value="1-PHOSPHOFRUCTOKINASE-RELATED"/>
    <property type="match status" value="1"/>
</dbReference>
<dbReference type="NCBIfam" id="TIGR03828">
    <property type="entry name" value="pfkB"/>
    <property type="match status" value="1"/>
</dbReference>
<comment type="similarity">
    <text evidence="8">Belongs to the carbohydrate kinase PfkB family. LacC subfamily.</text>
</comment>
<dbReference type="EMBL" id="LZDD01000003">
    <property type="protein sequence ID" value="OJF71345.1"/>
    <property type="molecule type" value="Genomic_DNA"/>
</dbReference>
<name>A0A1L8MKY3_9STRE</name>
<dbReference type="GO" id="GO:0005829">
    <property type="term" value="C:cytosol"/>
    <property type="evidence" value="ECO:0007669"/>
    <property type="project" value="TreeGrafter"/>
</dbReference>
<keyword evidence="6 8" id="KW-0067">ATP-binding</keyword>
<dbReference type="PANTHER" id="PTHR46566:SF2">
    <property type="entry name" value="ATP-DEPENDENT 6-PHOSPHOFRUCTOKINASE ISOZYME 2"/>
    <property type="match status" value="1"/>
</dbReference>
<keyword evidence="5 9" id="KW-0418">Kinase</keyword>
<accession>A0A1L8MKY3</accession>
<proteinExistence type="inferred from homology"/>
<feature type="domain" description="Carbohydrate kinase PfkB" evidence="10">
    <location>
        <begin position="8"/>
        <end position="288"/>
    </location>
</feature>
<keyword evidence="4 8" id="KW-0547">Nucleotide-binding</keyword>
<evidence type="ECO:0000256" key="8">
    <source>
        <dbReference type="PIRNR" id="PIRNR000535"/>
    </source>
</evidence>
<dbReference type="InterPro" id="IPR017583">
    <property type="entry name" value="Tagatose/fructose_Pkinase"/>
</dbReference>
<comment type="function">
    <text evidence="9">Catalyzes the ATP-dependent phosphorylation of fructose-l-phosphate to fructose-l,6-bisphosphate.</text>
</comment>
<evidence type="ECO:0000256" key="4">
    <source>
        <dbReference type="ARBA" id="ARBA00022741"/>
    </source>
</evidence>
<evidence type="ECO:0000313" key="12">
    <source>
        <dbReference type="Proteomes" id="UP000182015"/>
    </source>
</evidence>
<dbReference type="InterPro" id="IPR029056">
    <property type="entry name" value="Ribokinase-like"/>
</dbReference>
<dbReference type="GO" id="GO:0016052">
    <property type="term" value="P:carbohydrate catabolic process"/>
    <property type="evidence" value="ECO:0007669"/>
    <property type="project" value="UniProtKB-ARBA"/>
</dbReference>
<dbReference type="NCBIfam" id="TIGR03168">
    <property type="entry name" value="1-PFK"/>
    <property type="match status" value="1"/>
</dbReference>
<comment type="pathway">
    <text evidence="8">Carbohydrate metabolism; D-tagatose 6-phosphate degradation; D-glyceraldehyde 3-phosphate and glycerone phosphate from D-tagatose 6-phosphate: step 1/2.</text>
</comment>
<evidence type="ECO:0000259" key="10">
    <source>
        <dbReference type="Pfam" id="PF00294"/>
    </source>
</evidence>
<dbReference type="EC" id="2.7.1.144" evidence="8"/>
<dbReference type="SUPFAM" id="SSF53613">
    <property type="entry name" value="Ribokinase-like"/>
    <property type="match status" value="1"/>
</dbReference>
<dbReference type="GO" id="GO:0044281">
    <property type="term" value="P:small molecule metabolic process"/>
    <property type="evidence" value="ECO:0007669"/>
    <property type="project" value="UniProtKB-ARBA"/>
</dbReference>
<comment type="similarity">
    <text evidence="1">Belongs to the carbohydrate kinase pfkB family.</text>
</comment>
<comment type="catalytic activity">
    <reaction evidence="7 9">
        <text>beta-D-fructose 1-phosphate + ATP = beta-D-fructose 1,6-bisphosphate + ADP + H(+)</text>
        <dbReference type="Rhea" id="RHEA:14213"/>
        <dbReference type="ChEBI" id="CHEBI:15378"/>
        <dbReference type="ChEBI" id="CHEBI:30616"/>
        <dbReference type="ChEBI" id="CHEBI:32966"/>
        <dbReference type="ChEBI" id="CHEBI:138881"/>
        <dbReference type="ChEBI" id="CHEBI:456216"/>
        <dbReference type="EC" id="2.7.1.56"/>
    </reaction>
</comment>
<evidence type="ECO:0000256" key="7">
    <source>
        <dbReference type="ARBA" id="ARBA00047745"/>
    </source>
</evidence>
<comment type="catalytic activity">
    <reaction evidence="8">
        <text>D-tagatofuranose 6-phosphate + ATP = D-tagatofuranose 1,6-bisphosphate + ADP + H(+)</text>
        <dbReference type="Rhea" id="RHEA:12420"/>
        <dbReference type="ChEBI" id="CHEBI:15378"/>
        <dbReference type="ChEBI" id="CHEBI:30616"/>
        <dbReference type="ChEBI" id="CHEBI:58694"/>
        <dbReference type="ChEBI" id="CHEBI:58695"/>
        <dbReference type="ChEBI" id="CHEBI:456216"/>
        <dbReference type="EC" id="2.7.1.144"/>
    </reaction>
</comment>
<keyword evidence="3 8" id="KW-0423">Lactose metabolism</keyword>
<dbReference type="Pfam" id="PF00294">
    <property type="entry name" value="PfkB"/>
    <property type="match status" value="1"/>
</dbReference>
<evidence type="ECO:0000256" key="2">
    <source>
        <dbReference type="ARBA" id="ARBA00022679"/>
    </source>
</evidence>
<keyword evidence="12" id="KW-1185">Reference proteome</keyword>
<gene>
    <name evidence="11" type="ORF">A9Q68_09110</name>
</gene>
<dbReference type="PROSITE" id="PS00583">
    <property type="entry name" value="PFKB_KINASES_1"/>
    <property type="match status" value="1"/>
</dbReference>
<comment type="caution">
    <text evidence="11">The sequence shown here is derived from an EMBL/GenBank/DDBJ whole genome shotgun (WGS) entry which is preliminary data.</text>
</comment>
<sequence>MITTVTLNASIDKAYYLEHQLSVGKVMRVKKVINSAGGKGLNVARIINLLGEKVIATGFVGGNNGNYLLELLNNDGITSSFTTVQSETRSCINVIEENFRSTEFLESGEKITDDEISQFLENFQHQIEGSEVVTISGSIPKGIKNEFYKDLIEMCNKMGKKVILDSSGISFQKGLLGKPTLVKPNKEELEAVFECDINSLTEVIKVGKKISDQGVPYVVVSLGKNGAIMIHDNRVYHARPPLVKAINTVGCGDSMVAGLAIGLEKNTDPKDCLIYAVAVGTANAMSTRTGYFDIREFEKILKNIEVTEIV</sequence>
<keyword evidence="2 8" id="KW-0808">Transferase</keyword>
<dbReference type="GO" id="GO:0009024">
    <property type="term" value="F:tagatose-6-phosphate kinase activity"/>
    <property type="evidence" value="ECO:0007669"/>
    <property type="project" value="UniProtKB-EC"/>
</dbReference>
<protein>
    <recommendedName>
        <fullName evidence="8">Tagatose-6-phosphate kinase</fullName>
        <ecNumber evidence="8">2.7.1.144</ecNumber>
    </recommendedName>
</protein>
<evidence type="ECO:0000256" key="1">
    <source>
        <dbReference type="ARBA" id="ARBA00005380"/>
    </source>
</evidence>
<dbReference type="UniPathway" id="UPA00704">
    <property type="reaction ID" value="UER00715"/>
</dbReference>
<dbReference type="AlphaFoldDB" id="A0A1L8MKY3"/>
<dbReference type="InterPro" id="IPR011611">
    <property type="entry name" value="PfkB_dom"/>
</dbReference>
<dbReference type="CDD" id="cd01164">
    <property type="entry name" value="FruK_PfkB_like"/>
    <property type="match status" value="1"/>
</dbReference>